<gene>
    <name evidence="2" type="ORF">A3D56_02555</name>
</gene>
<dbReference type="Proteomes" id="UP000177943">
    <property type="component" value="Unassembled WGS sequence"/>
</dbReference>
<dbReference type="Pfam" id="PF26593">
    <property type="entry name" value="TraC-like"/>
    <property type="match status" value="1"/>
</dbReference>
<protein>
    <recommendedName>
        <fullName evidence="1">TraC-like domain-containing protein</fullName>
    </recommendedName>
</protein>
<reference evidence="2 3" key="1">
    <citation type="journal article" date="2016" name="Nat. Commun.">
        <title>Thousands of microbial genomes shed light on interconnected biogeochemical processes in an aquifer system.</title>
        <authorList>
            <person name="Anantharaman K."/>
            <person name="Brown C.T."/>
            <person name="Hug L.A."/>
            <person name="Sharon I."/>
            <person name="Castelle C.J."/>
            <person name="Probst A.J."/>
            <person name="Thomas B.C."/>
            <person name="Singh A."/>
            <person name="Wilkins M.J."/>
            <person name="Karaoz U."/>
            <person name="Brodie E.L."/>
            <person name="Williams K.H."/>
            <person name="Hubbard S.S."/>
            <person name="Banfield J.F."/>
        </authorList>
    </citation>
    <scope>NUCLEOTIDE SEQUENCE [LARGE SCALE GENOMIC DNA]</scope>
</reference>
<evidence type="ECO:0000259" key="1">
    <source>
        <dbReference type="Pfam" id="PF26593"/>
    </source>
</evidence>
<dbReference type="InterPro" id="IPR058596">
    <property type="entry name" value="TraC-like_dom"/>
</dbReference>
<proteinExistence type="predicted"/>
<sequence length="215" mass="24278">MAPQSKATQDFVPIKEVRDGVVVLKNGSMRAVLMCSSVNFALKAQDMQEAIVLQFQSFLNSLDFSIQIFIQSRRLDIRPYVTLLEEREKKQTIELLKIQTREYIGFIKNFTENTSIMSKTFFVVVPYTPAILNAKSSSSLLGKVLGKKQTSETKVAEKAEAFEEARTQVEQRLAVVEQGLIRTGIRTVQLGTEEVIELFYKLLNPGDTDKPIPLN</sequence>
<evidence type="ECO:0000313" key="2">
    <source>
        <dbReference type="EMBL" id="OHA27554.1"/>
    </source>
</evidence>
<dbReference type="EMBL" id="MHRP01000010">
    <property type="protein sequence ID" value="OHA27554.1"/>
    <property type="molecule type" value="Genomic_DNA"/>
</dbReference>
<accession>A0A1G2MUX0</accession>
<evidence type="ECO:0000313" key="3">
    <source>
        <dbReference type="Proteomes" id="UP000177943"/>
    </source>
</evidence>
<feature type="domain" description="TraC-like" evidence="1">
    <location>
        <begin position="19"/>
        <end position="199"/>
    </location>
</feature>
<organism evidence="2 3">
    <name type="scientific">Candidatus Taylorbacteria bacterium RIFCSPHIGHO2_02_FULL_45_35</name>
    <dbReference type="NCBI Taxonomy" id="1802311"/>
    <lineage>
        <taxon>Bacteria</taxon>
        <taxon>Candidatus Tayloriibacteriota</taxon>
    </lineage>
</organism>
<comment type="caution">
    <text evidence="2">The sequence shown here is derived from an EMBL/GenBank/DDBJ whole genome shotgun (WGS) entry which is preliminary data.</text>
</comment>
<dbReference type="AlphaFoldDB" id="A0A1G2MUX0"/>
<name>A0A1G2MUX0_9BACT</name>